<feature type="binding site" evidence="15">
    <location>
        <position position="607"/>
    </location>
    <ligand>
        <name>ATP</name>
        <dbReference type="ChEBI" id="CHEBI:30616"/>
    </ligand>
</feature>
<evidence type="ECO:0000256" key="12">
    <source>
        <dbReference type="ARBA" id="ARBA00023146"/>
    </source>
</evidence>
<evidence type="ECO:0000256" key="4">
    <source>
        <dbReference type="ARBA" id="ARBA00011245"/>
    </source>
</evidence>
<keyword evidence="9 15" id="KW-0862">Zinc</keyword>
<dbReference type="GO" id="GO:0006428">
    <property type="term" value="P:isoleucyl-tRNA aminoacylation"/>
    <property type="evidence" value="ECO:0007669"/>
    <property type="project" value="UniProtKB-UniRule"/>
</dbReference>
<dbReference type="SUPFAM" id="SSF50677">
    <property type="entry name" value="ValRS/IleRS/LeuRS editing domain"/>
    <property type="match status" value="1"/>
</dbReference>
<dbReference type="SUPFAM" id="SSF52374">
    <property type="entry name" value="Nucleotidylyl transferase"/>
    <property type="match status" value="1"/>
</dbReference>
<dbReference type="Pfam" id="PF00133">
    <property type="entry name" value="tRNA-synt_1"/>
    <property type="match status" value="1"/>
</dbReference>
<evidence type="ECO:0000256" key="1">
    <source>
        <dbReference type="ARBA" id="ARBA00001947"/>
    </source>
</evidence>
<accession>A0AAU7B322</accession>
<comment type="similarity">
    <text evidence="3 15">Belongs to the class-I aminoacyl-tRNA synthetase family. IleS type 2 subfamily.</text>
</comment>
<gene>
    <name evidence="15 18" type="primary">ileS</name>
    <name evidence="18" type="ORF">DSM112329_05224</name>
</gene>
<organism evidence="18">
    <name type="scientific">Paraconexibacter sp. AEG42_29</name>
    <dbReference type="NCBI Taxonomy" id="2997339"/>
    <lineage>
        <taxon>Bacteria</taxon>
        <taxon>Bacillati</taxon>
        <taxon>Actinomycetota</taxon>
        <taxon>Thermoleophilia</taxon>
        <taxon>Solirubrobacterales</taxon>
        <taxon>Paraconexibacteraceae</taxon>
        <taxon>Paraconexibacter</taxon>
    </lineage>
</organism>
<comment type="subcellular location">
    <subcellularLocation>
        <location evidence="2 15">Cytoplasm</location>
    </subcellularLocation>
</comment>
<dbReference type="GO" id="GO:0004822">
    <property type="term" value="F:isoleucine-tRNA ligase activity"/>
    <property type="evidence" value="ECO:0007669"/>
    <property type="project" value="UniProtKB-UniRule"/>
</dbReference>
<keyword evidence="5 15" id="KW-0963">Cytoplasm</keyword>
<evidence type="ECO:0000313" key="18">
    <source>
        <dbReference type="EMBL" id="XAY08324.1"/>
    </source>
</evidence>
<dbReference type="InterPro" id="IPR009080">
    <property type="entry name" value="tRNAsynth_Ia_anticodon-bd"/>
</dbReference>
<dbReference type="EMBL" id="CP114014">
    <property type="protein sequence ID" value="XAY08324.1"/>
    <property type="molecule type" value="Genomic_DNA"/>
</dbReference>
<feature type="domain" description="Methionyl/Valyl/Leucyl/Isoleucyl-tRNA synthetase anticodon-binding" evidence="17">
    <location>
        <begin position="683"/>
        <end position="826"/>
    </location>
</feature>
<evidence type="ECO:0000256" key="15">
    <source>
        <dbReference type="HAMAP-Rule" id="MF_02003"/>
    </source>
</evidence>
<keyword evidence="6 15" id="KW-0436">Ligase</keyword>
<dbReference type="InterPro" id="IPR033709">
    <property type="entry name" value="Anticodon_Ile_ABEc"/>
</dbReference>
<dbReference type="InterPro" id="IPR023586">
    <property type="entry name" value="Ile-tRNA-ligase_type2"/>
</dbReference>
<dbReference type="InterPro" id="IPR014729">
    <property type="entry name" value="Rossmann-like_a/b/a_fold"/>
</dbReference>
<keyword evidence="8 15" id="KW-0547">Nucleotide-binding</keyword>
<dbReference type="InterPro" id="IPR002301">
    <property type="entry name" value="Ile-tRNA-ligase"/>
</dbReference>
<dbReference type="Gene3D" id="3.90.740.10">
    <property type="entry name" value="Valyl/Leucyl/Isoleucyl-tRNA synthetase, editing domain"/>
    <property type="match status" value="1"/>
</dbReference>
<evidence type="ECO:0000256" key="7">
    <source>
        <dbReference type="ARBA" id="ARBA00022723"/>
    </source>
</evidence>
<dbReference type="Pfam" id="PF19302">
    <property type="entry name" value="DUF5915"/>
    <property type="match status" value="1"/>
</dbReference>
<evidence type="ECO:0000256" key="3">
    <source>
        <dbReference type="ARBA" id="ARBA00007078"/>
    </source>
</evidence>
<dbReference type="PANTHER" id="PTHR42780">
    <property type="entry name" value="SOLEUCYL-TRNA SYNTHETASE"/>
    <property type="match status" value="1"/>
</dbReference>
<dbReference type="HAMAP" id="MF_02003">
    <property type="entry name" value="Ile_tRNA_synth_type2"/>
    <property type="match status" value="1"/>
</dbReference>
<keyword evidence="12 15" id="KW-0030">Aminoacyl-tRNA synthetase</keyword>
<dbReference type="InterPro" id="IPR013155">
    <property type="entry name" value="M/V/L/I-tRNA-synth_anticd-bd"/>
</dbReference>
<proteinExistence type="inferred from homology"/>
<dbReference type="CDD" id="cd07961">
    <property type="entry name" value="Anticodon_Ia_Ile_ABEc"/>
    <property type="match status" value="1"/>
</dbReference>
<protein>
    <recommendedName>
        <fullName evidence="15">Isoleucine--tRNA ligase</fullName>
        <ecNumber evidence="15">6.1.1.5</ecNumber>
    </recommendedName>
    <alternativeName>
        <fullName evidence="15">Isoleucyl-tRNA synthetase</fullName>
        <shortName evidence="15">IleRS</shortName>
    </alternativeName>
</protein>
<keyword evidence="10 15" id="KW-0067">ATP-binding</keyword>
<dbReference type="RefSeq" id="WP_354699507.1">
    <property type="nucleotide sequence ID" value="NZ_CP114014.1"/>
</dbReference>
<comment type="domain">
    <text evidence="15">IleRS has two distinct active sites: one for aminoacylation and one for editing. The misactivated valine is translocated from the active site to the editing site, which sterically excludes the correctly activated isoleucine. The single editing site contains two valyl binding pockets, one specific for each substrate (Val-AMP or Val-tRNA(Ile)).</text>
</comment>
<comment type="function">
    <text evidence="13 15">Catalyzes the attachment of isoleucine to tRNA(Ile). As IleRS can inadvertently accommodate and process structurally similar amino acids such as valine, to avoid such errors it has two additional distinct tRNA(Ile)-dependent editing activities. One activity is designated as 'pretransfer' editing and involves the hydrolysis of activated Val-AMP. The other activity is designated 'posttransfer' editing and involves deacylation of mischarged Val-tRNA(Ile).</text>
</comment>
<dbReference type="GO" id="GO:0000049">
    <property type="term" value="F:tRNA binding"/>
    <property type="evidence" value="ECO:0007669"/>
    <property type="project" value="InterPro"/>
</dbReference>
<dbReference type="FunFam" id="3.40.50.620:FF:000063">
    <property type="entry name" value="Isoleucine--tRNA ligase"/>
    <property type="match status" value="1"/>
</dbReference>
<dbReference type="GO" id="GO:0002161">
    <property type="term" value="F:aminoacyl-tRNA deacylase activity"/>
    <property type="evidence" value="ECO:0007669"/>
    <property type="project" value="InterPro"/>
</dbReference>
<dbReference type="InterPro" id="IPR009008">
    <property type="entry name" value="Val/Leu/Ile-tRNA-synth_edit"/>
</dbReference>
<evidence type="ECO:0000256" key="5">
    <source>
        <dbReference type="ARBA" id="ARBA00022490"/>
    </source>
</evidence>
<dbReference type="GO" id="GO:0005737">
    <property type="term" value="C:cytoplasm"/>
    <property type="evidence" value="ECO:0007669"/>
    <property type="project" value="UniProtKB-SubCell"/>
</dbReference>
<evidence type="ECO:0000256" key="14">
    <source>
        <dbReference type="ARBA" id="ARBA00048359"/>
    </source>
</evidence>
<feature type="short sequence motif" description="'KMSKS' region" evidence="15">
    <location>
        <begin position="604"/>
        <end position="608"/>
    </location>
</feature>
<dbReference type="AlphaFoldDB" id="A0AAU7B322"/>
<dbReference type="PANTHER" id="PTHR42780:SF1">
    <property type="entry name" value="ISOLEUCINE--TRNA LIGASE, CYTOPLASMIC"/>
    <property type="match status" value="1"/>
</dbReference>
<evidence type="ECO:0000256" key="9">
    <source>
        <dbReference type="ARBA" id="ARBA00022833"/>
    </source>
</evidence>
<evidence type="ECO:0000259" key="17">
    <source>
        <dbReference type="Pfam" id="PF08264"/>
    </source>
</evidence>
<evidence type="ECO:0000256" key="2">
    <source>
        <dbReference type="ARBA" id="ARBA00004496"/>
    </source>
</evidence>
<dbReference type="InterPro" id="IPR002300">
    <property type="entry name" value="aa-tRNA-synth_Ia"/>
</dbReference>
<comment type="cofactor">
    <cofactor evidence="1 15">
        <name>Zn(2+)</name>
        <dbReference type="ChEBI" id="CHEBI:29105"/>
    </cofactor>
</comment>
<name>A0AAU7B322_9ACTN</name>
<dbReference type="SUPFAM" id="SSF47323">
    <property type="entry name" value="Anticodon-binding domain of a subclass of class I aminoacyl-tRNA synthetases"/>
    <property type="match status" value="1"/>
</dbReference>
<dbReference type="Pfam" id="PF08264">
    <property type="entry name" value="Anticodon_1"/>
    <property type="match status" value="1"/>
</dbReference>
<dbReference type="GO" id="GO:0005524">
    <property type="term" value="F:ATP binding"/>
    <property type="evidence" value="ECO:0007669"/>
    <property type="project" value="UniProtKB-UniRule"/>
</dbReference>
<dbReference type="EC" id="6.1.1.5" evidence="15"/>
<dbReference type="PRINTS" id="PR00984">
    <property type="entry name" value="TRNASYNTHILE"/>
</dbReference>
<dbReference type="Gene3D" id="3.40.50.620">
    <property type="entry name" value="HUPs"/>
    <property type="match status" value="2"/>
</dbReference>
<dbReference type="FunFam" id="3.40.50.620:FF:000075">
    <property type="entry name" value="Isoleucine--tRNA ligase"/>
    <property type="match status" value="1"/>
</dbReference>
<evidence type="ECO:0000256" key="8">
    <source>
        <dbReference type="ARBA" id="ARBA00022741"/>
    </source>
</evidence>
<keyword evidence="11 15" id="KW-0648">Protein biosynthesis</keyword>
<keyword evidence="7 15" id="KW-0479">Metal-binding</keyword>
<evidence type="ECO:0000256" key="13">
    <source>
        <dbReference type="ARBA" id="ARBA00025217"/>
    </source>
</evidence>
<feature type="short sequence motif" description="'HIGH' region" evidence="15">
    <location>
        <begin position="49"/>
        <end position="59"/>
    </location>
</feature>
<feature type="domain" description="Aminoacyl-tRNA synthetase class Ia" evidence="16">
    <location>
        <begin position="19"/>
        <end position="635"/>
    </location>
</feature>
<evidence type="ECO:0000256" key="6">
    <source>
        <dbReference type="ARBA" id="ARBA00022598"/>
    </source>
</evidence>
<evidence type="ECO:0000256" key="10">
    <source>
        <dbReference type="ARBA" id="ARBA00022840"/>
    </source>
</evidence>
<reference evidence="18" key="1">
    <citation type="submission" date="2022-12" db="EMBL/GenBank/DDBJ databases">
        <title>Paraconexibacter alkalitolerans sp. nov. and Baekduia alba sp. nov., isolated from soil and emended description of the genera Paraconexibacter (Chun et al., 2020) and Baekduia (An et al., 2020).</title>
        <authorList>
            <person name="Vieira S."/>
            <person name="Huber K.J."/>
            <person name="Geppert A."/>
            <person name="Wolf J."/>
            <person name="Neumann-Schaal M."/>
            <person name="Muesken M."/>
            <person name="Overmann J."/>
        </authorList>
    </citation>
    <scope>NUCLEOTIDE SEQUENCE</scope>
    <source>
        <strain evidence="18">AEG42_29</strain>
    </source>
</reference>
<dbReference type="Gene3D" id="1.10.730.10">
    <property type="entry name" value="Isoleucyl-tRNA Synthetase, Domain 1"/>
    <property type="match status" value="1"/>
</dbReference>
<comment type="subunit">
    <text evidence="4 15">Monomer.</text>
</comment>
<dbReference type="NCBIfam" id="TIGR00392">
    <property type="entry name" value="ileS"/>
    <property type="match status" value="1"/>
</dbReference>
<evidence type="ECO:0000256" key="11">
    <source>
        <dbReference type="ARBA" id="ARBA00022917"/>
    </source>
</evidence>
<dbReference type="CDD" id="cd00818">
    <property type="entry name" value="IleRS_core"/>
    <property type="match status" value="1"/>
</dbReference>
<dbReference type="GO" id="GO:0008270">
    <property type="term" value="F:zinc ion binding"/>
    <property type="evidence" value="ECO:0007669"/>
    <property type="project" value="UniProtKB-UniRule"/>
</dbReference>
<sequence length="1045" mass="115992">MSRPVVDPAQSFPALEEAILERWRERDVFRQSIERRAGAEPWVFYEGPPTANGRPGSHHVLARAFKDIYPRFKTMRGYRVDRKGGWDCHGLPVEIQVEKELGLTNKADIEAYGIEAFNQKCRESVFTFLEEWDRLTERIGFWLDLENPYRTLDSSYVESVWWALKTLSEKDLLFEGHKVVPYCPRCGTALSSHEVAQGYKDVVDQSVYVRLPVTTAAGPVQVGDELLVWTTTPWTLPSNAAVAVAPDLEYVRASAPEGGRAGTFVLAAGLVDRVLGEGAKVHDRFQGAQFTGAVYDPPFHYIASSEWGDRAHSVLEGDFVTADDGTGIVHTAIAFGEDDYRLGTEAGLTVVNPVKLDGTYDERITDYAGRSVKDVDGEIVAQLDALGRLLKATDYEHSYPHCWRCSTPLIYYAKPSWFVGTSKLRDKLLASNEDVAWHPEHIKHGRFGDWLNNNVDWALSRERYWGTPLPVWRSEDGKDVHVIGSLAELEELSGTKLDDPHRPFVDDVTFPHPVTGATLTRVPEVIDVWFDSGCMPFAQHAYPHAAGSQELLADQFPADYICEALDQTRGWFYSLLAVGTLLFDRAPYENVVCLGLILDGEGQKMSKSKGNIVVPWEVIDQFGADAFRWYFFTSKQPWDGYRFSTEAIGEGVRLFLRQLWNTYAFLQLYTVEEGAPATETELDRWVLSRLSATVEEVTERLDDYDATFAGRAIGAFVDDLSNWYVRRSRPRFFAGDPGAFATLRHCLLTVSQLLAPFTPFIADAIYVGLTEGTDEALDSVHLTDWPVAAPRDVALEEQMAIARDAVRLGLKARGQSKIKVRQPLREAVIVAADREREAIAAHDGMIREELNVKELRFIASADELGSYELKANYRSLGPRFGKQMPAARDAVDALDAAHVATALRGGRTVGVFVDGKEHELGPDDIQLVMQPLEGYEVEREGAHAVALDLTIDDALRREGWAREVVRAVQNLRKDSGLSVGDRITLALEGGDLLVGAAREWEDWIAGEVLATAVAYGDDAGAAGPAAGATDIAVDGQALHLAIRLA</sequence>
<evidence type="ECO:0000259" key="16">
    <source>
        <dbReference type="Pfam" id="PF00133"/>
    </source>
</evidence>
<comment type="catalytic activity">
    <reaction evidence="14 15">
        <text>tRNA(Ile) + L-isoleucine + ATP = L-isoleucyl-tRNA(Ile) + AMP + diphosphate</text>
        <dbReference type="Rhea" id="RHEA:11060"/>
        <dbReference type="Rhea" id="RHEA-COMP:9666"/>
        <dbReference type="Rhea" id="RHEA-COMP:9695"/>
        <dbReference type="ChEBI" id="CHEBI:30616"/>
        <dbReference type="ChEBI" id="CHEBI:33019"/>
        <dbReference type="ChEBI" id="CHEBI:58045"/>
        <dbReference type="ChEBI" id="CHEBI:78442"/>
        <dbReference type="ChEBI" id="CHEBI:78528"/>
        <dbReference type="ChEBI" id="CHEBI:456215"/>
        <dbReference type="EC" id="6.1.1.5"/>
    </reaction>
</comment>
<dbReference type="KEGG" id="parq:DSM112329_05224"/>